<dbReference type="SUPFAM" id="SSF56059">
    <property type="entry name" value="Glutathione synthetase ATP-binding domain-like"/>
    <property type="match status" value="1"/>
</dbReference>
<evidence type="ECO:0000256" key="1">
    <source>
        <dbReference type="ARBA" id="ARBA00022598"/>
    </source>
</evidence>
<evidence type="ECO:0000313" key="6">
    <source>
        <dbReference type="EMBL" id="MDT0263263.1"/>
    </source>
</evidence>
<proteinExistence type="predicted"/>
<dbReference type="RefSeq" id="WP_311424411.1">
    <property type="nucleotide sequence ID" value="NZ_JAVREH010000033.1"/>
</dbReference>
<keyword evidence="2 4" id="KW-0547">Nucleotide-binding</keyword>
<keyword evidence="1" id="KW-0436">Ligase</keyword>
<dbReference type="InterPro" id="IPR052032">
    <property type="entry name" value="ATP-dep_AA_Ligase"/>
</dbReference>
<evidence type="ECO:0000256" key="2">
    <source>
        <dbReference type="ARBA" id="ARBA00022741"/>
    </source>
</evidence>
<keyword evidence="7" id="KW-1185">Reference proteome</keyword>
<feature type="domain" description="ATP-grasp" evidence="5">
    <location>
        <begin position="117"/>
        <end position="315"/>
    </location>
</feature>
<comment type="caution">
    <text evidence="6">The sequence shown here is derived from an EMBL/GenBank/DDBJ whole genome shotgun (WGS) entry which is preliminary data.</text>
</comment>
<dbReference type="PANTHER" id="PTHR43585:SF2">
    <property type="entry name" value="ATP-GRASP ENZYME FSQD"/>
    <property type="match status" value="1"/>
</dbReference>
<accession>A0ABU2JEV5</accession>
<evidence type="ECO:0000256" key="4">
    <source>
        <dbReference type="PROSITE-ProRule" id="PRU00409"/>
    </source>
</evidence>
<dbReference type="Gene3D" id="3.40.50.20">
    <property type="match status" value="1"/>
</dbReference>
<sequence length="442" mass="48381">MSGTITSVLFIGADGYVLRACERNNVDAVILSTSGAWDDDRIEMPPGAIMLRVDEITNPESCLAALYRAGLADRKFDAIQTTWEYAVVTAAVLGQALGCRTIDAETALHFRDKSLQKARLREAGIPVARTAVIEDLYDVSQVPFEFERAVLKPVAGGGTTSTSVVRSRADLEQASKNARLERSTDRTFILEEFVDGDEWMAEGVVFGGEVLFFGLGAYTQPCLDAVTGQVPISLRRLDPDSEPEAYRSADPVVRGAIAALGLQDSVFHMELFREHGTGRIVFSECAARRGGALTQEEVHAKFNVDLGEAALRCAIGRRPELDVKIDPTLIGCAALFGPAGTVFGYPTQSELMQQPNVVFARTWAAVGGQLGTKFAATAEMMAALLLRADSDDEFHQRVGELRDWFGERLLVAEPGLTSGERRAWQSRHWPDRSYRDQLFTRA</sequence>
<organism evidence="6 7">
    <name type="scientific">Jatrophihabitans lederbergiae</name>
    <dbReference type="NCBI Taxonomy" id="3075547"/>
    <lineage>
        <taxon>Bacteria</taxon>
        <taxon>Bacillati</taxon>
        <taxon>Actinomycetota</taxon>
        <taxon>Actinomycetes</taxon>
        <taxon>Jatrophihabitantales</taxon>
        <taxon>Jatrophihabitantaceae</taxon>
        <taxon>Jatrophihabitans</taxon>
    </lineage>
</organism>
<dbReference type="Gene3D" id="3.30.470.20">
    <property type="entry name" value="ATP-grasp fold, B domain"/>
    <property type="match status" value="1"/>
</dbReference>
<dbReference type="PANTHER" id="PTHR43585">
    <property type="entry name" value="FUMIPYRROLE BIOSYNTHESIS PROTEIN C"/>
    <property type="match status" value="1"/>
</dbReference>
<dbReference type="InterPro" id="IPR011761">
    <property type="entry name" value="ATP-grasp"/>
</dbReference>
<evidence type="ECO:0000256" key="3">
    <source>
        <dbReference type="ARBA" id="ARBA00022840"/>
    </source>
</evidence>
<gene>
    <name evidence="6" type="ORF">RM423_17915</name>
</gene>
<evidence type="ECO:0000259" key="5">
    <source>
        <dbReference type="PROSITE" id="PS50975"/>
    </source>
</evidence>
<reference evidence="7" key="1">
    <citation type="submission" date="2023-07" db="EMBL/GenBank/DDBJ databases">
        <title>30 novel species of actinomycetes from the DSMZ collection.</title>
        <authorList>
            <person name="Nouioui I."/>
        </authorList>
    </citation>
    <scope>NUCLEOTIDE SEQUENCE [LARGE SCALE GENOMIC DNA]</scope>
    <source>
        <strain evidence="7">DSM 44399</strain>
    </source>
</reference>
<dbReference type="Proteomes" id="UP001183176">
    <property type="component" value="Unassembled WGS sequence"/>
</dbReference>
<dbReference type="PROSITE" id="PS50975">
    <property type="entry name" value="ATP_GRASP"/>
    <property type="match status" value="1"/>
</dbReference>
<protein>
    <recommendedName>
        <fullName evidence="5">ATP-grasp domain-containing protein</fullName>
    </recommendedName>
</protein>
<evidence type="ECO:0000313" key="7">
    <source>
        <dbReference type="Proteomes" id="UP001183176"/>
    </source>
</evidence>
<name>A0ABU2JEV5_9ACTN</name>
<dbReference type="EMBL" id="JAVREH010000033">
    <property type="protein sequence ID" value="MDT0263263.1"/>
    <property type="molecule type" value="Genomic_DNA"/>
</dbReference>
<keyword evidence="3 4" id="KW-0067">ATP-binding</keyword>